<reference evidence="3 4" key="1">
    <citation type="submission" date="2018-06" db="EMBL/GenBank/DDBJ databases">
        <authorList>
            <consortium name="Pathogen Informatics"/>
            <person name="Doyle S."/>
        </authorList>
    </citation>
    <scope>NUCLEOTIDE SEQUENCE [LARGE SCALE GENOMIC DNA]</scope>
    <source>
        <strain evidence="3 4">NCTC10742</strain>
    </source>
</reference>
<dbReference type="Proteomes" id="UP000254291">
    <property type="component" value="Unassembled WGS sequence"/>
</dbReference>
<dbReference type="NCBIfam" id="TIGR04529">
    <property type="entry name" value="MTB_hemophore"/>
    <property type="match status" value="1"/>
</dbReference>
<feature type="domain" description="Haemophore haem-binding" evidence="2">
    <location>
        <begin position="39"/>
        <end position="114"/>
    </location>
</feature>
<organism evidence="3 4">
    <name type="scientific">Mycolicibacterium gilvum</name>
    <dbReference type="NCBI Taxonomy" id="1804"/>
    <lineage>
        <taxon>Bacteria</taxon>
        <taxon>Bacillati</taxon>
        <taxon>Actinomycetota</taxon>
        <taxon>Actinomycetes</taxon>
        <taxon>Mycobacteriales</taxon>
        <taxon>Mycobacteriaceae</taxon>
        <taxon>Mycolicibacterium</taxon>
    </lineage>
</organism>
<dbReference type="RefSeq" id="WP_011891968.1">
    <property type="nucleotide sequence ID" value="NZ_JACKST010000008.1"/>
</dbReference>
<dbReference type="AlphaFoldDB" id="A0A378SV56"/>
<evidence type="ECO:0000313" key="4">
    <source>
        <dbReference type="Proteomes" id="UP000254291"/>
    </source>
</evidence>
<dbReference type="InterPro" id="IPR032407">
    <property type="entry name" value="MHB"/>
</dbReference>
<dbReference type="Pfam" id="PF16525">
    <property type="entry name" value="MHB"/>
    <property type="match status" value="1"/>
</dbReference>
<feature type="signal peptide" evidence="1">
    <location>
        <begin position="1"/>
        <end position="35"/>
    </location>
</feature>
<evidence type="ECO:0000313" key="3">
    <source>
        <dbReference type="EMBL" id="STZ46225.1"/>
    </source>
</evidence>
<dbReference type="InterPro" id="IPR038378">
    <property type="entry name" value="MHB_sf"/>
</dbReference>
<evidence type="ECO:0000256" key="1">
    <source>
        <dbReference type="SAM" id="SignalP"/>
    </source>
</evidence>
<protein>
    <submittedName>
        <fullName evidence="3">Membrane protein</fullName>
    </submittedName>
</protein>
<dbReference type="GO" id="GO:0020037">
    <property type="term" value="F:heme binding"/>
    <property type="evidence" value="ECO:0007669"/>
    <property type="project" value="InterPro"/>
</dbReference>
<dbReference type="Gene3D" id="1.20.20.20">
    <property type="entry name" value="Haemophore, haem-binding domain"/>
    <property type="match status" value="1"/>
</dbReference>
<name>A0A378SV56_9MYCO</name>
<feature type="chain" id="PRO_5039420811" evidence="1">
    <location>
        <begin position="36"/>
        <end position="132"/>
    </location>
</feature>
<proteinExistence type="predicted"/>
<evidence type="ECO:0000259" key="2">
    <source>
        <dbReference type="Pfam" id="PF16525"/>
    </source>
</evidence>
<sequence length="132" mass="13541">MNFSGNTVRRSVAGVGAACLFGGLAAATAIAPASAQPAQCTASALTGTVSSVTAEARQYLDAHPGANQAVTAAMNQPRPEAEANLRNYFTANSAEYYDLRGILAPIGNAQRDCNVTVLPADLQSAYNTFMAG</sequence>
<accession>A0A378SV56</accession>
<keyword evidence="1" id="KW-0732">Signal</keyword>
<gene>
    <name evidence="3" type="ORF">NCTC10742_05495</name>
</gene>
<dbReference type="EMBL" id="UGQM01000001">
    <property type="protein sequence ID" value="STZ46225.1"/>
    <property type="molecule type" value="Genomic_DNA"/>
</dbReference>